<dbReference type="GO" id="GO:0004527">
    <property type="term" value="F:exonuclease activity"/>
    <property type="evidence" value="ECO:0007669"/>
    <property type="project" value="UniProtKB-KW"/>
</dbReference>
<dbReference type="GO" id="GO:0005524">
    <property type="term" value="F:ATP binding"/>
    <property type="evidence" value="ECO:0007669"/>
    <property type="project" value="UniProtKB-KW"/>
</dbReference>
<feature type="domain" description="PD-(D/E)XK endonuclease-like" evidence="10">
    <location>
        <begin position="614"/>
        <end position="935"/>
    </location>
</feature>
<dbReference type="Pfam" id="PF12705">
    <property type="entry name" value="PDDEXK_1"/>
    <property type="match status" value="1"/>
</dbReference>
<dbReference type="AlphaFoldDB" id="A0A1Y4QMC2"/>
<dbReference type="SUPFAM" id="SSF52980">
    <property type="entry name" value="Restriction endonuclease-like"/>
    <property type="match status" value="1"/>
</dbReference>
<dbReference type="Proteomes" id="UP000196258">
    <property type="component" value="Unassembled WGS sequence"/>
</dbReference>
<evidence type="ECO:0000256" key="3">
    <source>
        <dbReference type="ARBA" id="ARBA00022763"/>
    </source>
</evidence>
<evidence type="ECO:0000256" key="2">
    <source>
        <dbReference type="ARBA" id="ARBA00022741"/>
    </source>
</evidence>
<dbReference type="GO" id="GO:0004386">
    <property type="term" value="F:helicase activity"/>
    <property type="evidence" value="ECO:0007669"/>
    <property type="project" value="UniProtKB-KW"/>
</dbReference>
<keyword evidence="6" id="KW-0269">Exonuclease</keyword>
<dbReference type="Gene3D" id="3.40.50.300">
    <property type="entry name" value="P-loop containing nucleotide triphosphate hydrolases"/>
    <property type="match status" value="2"/>
</dbReference>
<evidence type="ECO:0000259" key="10">
    <source>
        <dbReference type="Pfam" id="PF12705"/>
    </source>
</evidence>
<name>A0A1Y4QMC2_9FIRM</name>
<evidence type="ECO:0000256" key="6">
    <source>
        <dbReference type="ARBA" id="ARBA00022839"/>
    </source>
</evidence>
<dbReference type="Gene3D" id="3.90.320.10">
    <property type="match status" value="1"/>
</dbReference>
<evidence type="ECO:0000313" key="11">
    <source>
        <dbReference type="EMBL" id="OUQ06377.1"/>
    </source>
</evidence>
<dbReference type="InterPro" id="IPR027417">
    <property type="entry name" value="P-loop_NTPase"/>
</dbReference>
<evidence type="ECO:0000256" key="1">
    <source>
        <dbReference type="ARBA" id="ARBA00022722"/>
    </source>
</evidence>
<sequence>MKTYCGLEYSSKIKTTIINTINEAKENIFSNYFFIVDDPLFFEEAFFKYTDTLFNIQIINYQDLIKQLINNYQLHKYEKLTKLDKILITKKLIESSDNIFNNNNKMDLIYELINIFDLFYLEDITTSSLDNLSSLSKQKLATILTLYNTLIKNIPQNKCYQYEELLLDKIDSSLQNNHYIFITEEIFHKRPYDLIKQISKHSDVMILMNCNDEDRNFNIPFKQYHNNDYYTKNDSPYLNHLNTYLFSLKSPKYSQPSPLYSLIQTTPKAQIESVVLNIYQNIIEKNMHYHDFAIYYPNQEYLDLLTDTLNNFNIPHNIKKTLIFKELDACILLLKYYLTHNKDDLLNLLDTKIINGYTDYNYIDLIKKSYLETNHLEDPFESKYNFLDCHTLSDYCNLMISFIKNETSFSENQTTLINFFTNLLNEQSFTLNEFYNLVNNLKPTLTEDKQIYNDHVYLLNYNQCYSGILDCSYVYLVGVNETIVPSQIKDTGILLDNDYQTLNLPDLNYQIGLEQNNIIKILNSNTNFLAICFSNATIDGQPLLKSSLYEQLKQMFNFTKIDISKDYLHHSLKNKLYLQLGRDDTTKHLNNMIDYYKQSNNQPTSLTNQANTSHLSSSKIETYNSCPYKYFVQYDLKLYPFKQPTLQTNEIGSIVHYVLEKTKILFQNNQSSNDIDYNQLQSLINKYVDEYINDNDLLDKLEHNANKFIIKMIKLDLVNTIIVLINQMKVSDFKIVGSEVKICQQYPNFKLDGVVDRIDQYDKYLKIIDYKSSDKNLDISLAIQGFNIQMLLYLDSLTKQKKLEKGALLYFNTKKRILSSSKSIIEEESDENFFKLYKMNGYVNEEIIEEIDNNIDKESNIIKAKFVKKYDSYKGNILSSFSFERLLAYVNKHIQDLYQELISGNISISPKGSDETTIHTKVNPCNYCNYKSLCNFDIFYNEYTLVDTNNLEYLIKEENENAD</sequence>
<dbReference type="InterPro" id="IPR011335">
    <property type="entry name" value="Restrct_endonuc-II-like"/>
</dbReference>
<evidence type="ECO:0000256" key="8">
    <source>
        <dbReference type="ARBA" id="ARBA00023125"/>
    </source>
</evidence>
<keyword evidence="9" id="KW-0234">DNA repair</keyword>
<evidence type="ECO:0000256" key="5">
    <source>
        <dbReference type="ARBA" id="ARBA00022806"/>
    </source>
</evidence>
<evidence type="ECO:0000256" key="4">
    <source>
        <dbReference type="ARBA" id="ARBA00022801"/>
    </source>
</evidence>
<reference evidence="12" key="1">
    <citation type="submission" date="2017-04" db="EMBL/GenBank/DDBJ databases">
        <title>Function of individual gut microbiota members based on whole genome sequencing of pure cultures obtained from chicken caecum.</title>
        <authorList>
            <person name="Medvecky M."/>
            <person name="Cejkova D."/>
            <person name="Polansky O."/>
            <person name="Karasova D."/>
            <person name="Kubasova T."/>
            <person name="Cizek A."/>
            <person name="Rychlik I."/>
        </authorList>
    </citation>
    <scope>NUCLEOTIDE SEQUENCE [LARGE SCALE GENOMIC DNA]</scope>
    <source>
        <strain evidence="12">An149</strain>
    </source>
</reference>
<keyword evidence="7" id="KW-0067">ATP-binding</keyword>
<dbReference type="SUPFAM" id="SSF52540">
    <property type="entry name" value="P-loop containing nucleoside triphosphate hydrolases"/>
    <property type="match status" value="1"/>
</dbReference>
<dbReference type="GO" id="GO:0003677">
    <property type="term" value="F:DNA binding"/>
    <property type="evidence" value="ECO:0007669"/>
    <property type="project" value="UniProtKB-KW"/>
</dbReference>
<dbReference type="InterPro" id="IPR011604">
    <property type="entry name" value="PDDEXK-like_dom_sf"/>
</dbReference>
<organism evidence="11 12">
    <name type="scientific">Thomasclavelia spiroformis</name>
    <dbReference type="NCBI Taxonomy" id="29348"/>
    <lineage>
        <taxon>Bacteria</taxon>
        <taxon>Bacillati</taxon>
        <taxon>Bacillota</taxon>
        <taxon>Erysipelotrichia</taxon>
        <taxon>Erysipelotrichales</taxon>
        <taxon>Coprobacillaceae</taxon>
        <taxon>Thomasclavelia</taxon>
    </lineage>
</organism>
<keyword evidence="2" id="KW-0547">Nucleotide-binding</keyword>
<dbReference type="GO" id="GO:0006281">
    <property type="term" value="P:DNA repair"/>
    <property type="evidence" value="ECO:0007669"/>
    <property type="project" value="UniProtKB-KW"/>
</dbReference>
<dbReference type="EMBL" id="NFLB01000001">
    <property type="protein sequence ID" value="OUQ06377.1"/>
    <property type="molecule type" value="Genomic_DNA"/>
</dbReference>
<dbReference type="RefSeq" id="WP_087253563.1">
    <property type="nucleotide sequence ID" value="NZ_NFLB01000001.1"/>
</dbReference>
<comment type="caution">
    <text evidence="11">The sequence shown here is derived from an EMBL/GenBank/DDBJ whole genome shotgun (WGS) entry which is preliminary data.</text>
</comment>
<keyword evidence="8" id="KW-0238">DNA-binding</keyword>
<keyword evidence="5" id="KW-0347">Helicase</keyword>
<evidence type="ECO:0000256" key="9">
    <source>
        <dbReference type="ARBA" id="ARBA00023204"/>
    </source>
</evidence>
<keyword evidence="3" id="KW-0227">DNA damage</keyword>
<dbReference type="InterPro" id="IPR038726">
    <property type="entry name" value="PDDEXK_AddAB-type"/>
</dbReference>
<evidence type="ECO:0000256" key="7">
    <source>
        <dbReference type="ARBA" id="ARBA00022840"/>
    </source>
</evidence>
<evidence type="ECO:0000313" key="12">
    <source>
        <dbReference type="Proteomes" id="UP000196258"/>
    </source>
</evidence>
<keyword evidence="1" id="KW-0540">Nuclease</keyword>
<gene>
    <name evidence="11" type="ORF">B5E91_00170</name>
</gene>
<proteinExistence type="predicted"/>
<keyword evidence="4" id="KW-0378">Hydrolase</keyword>
<accession>A0A1Y4QMC2</accession>
<protein>
    <recommendedName>
        <fullName evidence="10">PD-(D/E)XK endonuclease-like domain-containing protein</fullName>
    </recommendedName>
</protein>